<feature type="region of interest" description="Disordered" evidence="2">
    <location>
        <begin position="787"/>
        <end position="809"/>
    </location>
</feature>
<feature type="region of interest" description="Disordered" evidence="2">
    <location>
        <begin position="466"/>
        <end position="587"/>
    </location>
</feature>
<evidence type="ECO:0000313" key="3">
    <source>
        <dbReference type="EMBL" id="EFA12893.1"/>
    </source>
</evidence>
<keyword evidence="1" id="KW-0175">Coiled coil</keyword>
<keyword evidence="4" id="KW-1185">Reference proteome</keyword>
<sequence length="912" mass="100199">MAKQQEFWETLKLKYEEKNRALQQKEQELRLKLEAMDAIIGTKTEKPTETLPLKDPEHIFGACTCPPPQDKGGFFKCVFSLFGTSKPKTPPAPIAKTQSAPRAPQDVPTKEITGSQCIRSERVRTVVSQKDENCMCNPCQLDHPPEGGPKSQDCNCSICSSSSVVPTNTKCTCDPSNADNCICTEEELPKGSIDKIGLGSPSKLSLKSMDLFYMQNIHELAAQQKKLLHDIRDLEQKNKIYDDVFDQYKNIDFSAKAPQASACCPCNDSSSQSDQKTNAELKLENFLLKNELKDMRLEVRQYLERMEGPMQFKIESERYKCFQLEQKLEEAAKEQANIQEFYQKEINSLKMQMCTANTNIYNLTATNEQLMEALQGYQSKCVKLEEDLIRQKISEAETIKSLQDALNAQINANVQKDECDLHQIARELSKVLKECEPCGDCLSLPEDLTAAAKLLKSLTDIIENKIPKEGTPSEEPVKTEDVLETPVTQTEDAVAAEAEPPRVEEVPSELPPMEEFAPVKTSSRKSSMEEKSQKSEKSVVISEPTTTEEKPEEPDTPAPQPPKSKTSCKCVKSKKSSDVDQIWPKSEGPVVMKDSSVMETTAIPSKKKCTCHVTKKSSQQVTPTGSKRSCKCNKKSSIHAGEPAAGTVVTPVWPSTSERFKLAHQVTASKSKELLKSETSVKCLKVKENFPFDIDTQVDVLNRPPDGVHVTTTITNSGTLEVITEGPEGVIETTLIYTNSGNVEVVTEIQDYKGKGKACNRNKIKTPAIAAASGALAIEAPPTVEQAEALPSPASEQGKPPAEDTPKSSLINANCQCKQCPVLEADVAKMGEEEMKEILPVPAEAPPVEDVPENAAPEAPVENVTSIEATLVETSADVPDSQVAKSLSLSMHVENESDLEKIAPASEESNEA</sequence>
<feature type="region of interest" description="Disordered" evidence="2">
    <location>
        <begin position="88"/>
        <end position="112"/>
    </location>
</feature>
<dbReference type="InParanoid" id="D7EJW5"/>
<organism evidence="3 4">
    <name type="scientific">Tribolium castaneum</name>
    <name type="common">Red flour beetle</name>
    <dbReference type="NCBI Taxonomy" id="7070"/>
    <lineage>
        <taxon>Eukaryota</taxon>
        <taxon>Metazoa</taxon>
        <taxon>Ecdysozoa</taxon>
        <taxon>Arthropoda</taxon>
        <taxon>Hexapoda</taxon>
        <taxon>Insecta</taxon>
        <taxon>Pterygota</taxon>
        <taxon>Neoptera</taxon>
        <taxon>Endopterygota</taxon>
        <taxon>Coleoptera</taxon>
        <taxon>Polyphaga</taxon>
        <taxon>Cucujiformia</taxon>
        <taxon>Tenebrionidae</taxon>
        <taxon>Tenebrionidae incertae sedis</taxon>
        <taxon>Tribolium</taxon>
    </lineage>
</organism>
<feature type="coiled-coil region" evidence="1">
    <location>
        <begin position="278"/>
        <end position="387"/>
    </location>
</feature>
<gene>
    <name evidence="3" type="primary">AUGUSTUS-3.0.2_04407</name>
    <name evidence="3" type="ORF">TcasGA2_TC004407</name>
</gene>
<name>D7EJW5_TRICA</name>
<accession>D7EJW5</accession>
<dbReference type="AlphaFoldDB" id="D7EJW5"/>
<evidence type="ECO:0000256" key="2">
    <source>
        <dbReference type="SAM" id="MobiDB-lite"/>
    </source>
</evidence>
<evidence type="ECO:0000256" key="1">
    <source>
        <dbReference type="SAM" id="Coils"/>
    </source>
</evidence>
<dbReference type="Proteomes" id="UP000007266">
    <property type="component" value="Linkage group 3"/>
</dbReference>
<reference evidence="3 4" key="2">
    <citation type="journal article" date="2010" name="Nucleic Acids Res.">
        <title>BeetleBase in 2010: revisions to provide comprehensive genomic information for Tribolium castaneum.</title>
        <authorList>
            <person name="Kim H.S."/>
            <person name="Murphy T."/>
            <person name="Xia J."/>
            <person name="Caragea D."/>
            <person name="Park Y."/>
            <person name="Beeman R.W."/>
            <person name="Lorenzen M.D."/>
            <person name="Butcher S."/>
            <person name="Manak J.R."/>
            <person name="Brown S.J."/>
        </authorList>
    </citation>
    <scope>GENOME REANNOTATION</scope>
    <source>
        <strain evidence="3 4">Georgia GA2</strain>
    </source>
</reference>
<evidence type="ECO:0000313" key="4">
    <source>
        <dbReference type="Proteomes" id="UP000007266"/>
    </source>
</evidence>
<feature type="region of interest" description="Disordered" evidence="2">
    <location>
        <begin position="891"/>
        <end position="912"/>
    </location>
</feature>
<protein>
    <submittedName>
        <fullName evidence="3">Uncharacterized protein</fullName>
    </submittedName>
</protein>
<dbReference type="EMBL" id="KQ971327">
    <property type="protein sequence ID" value="EFA12893.1"/>
    <property type="molecule type" value="Genomic_DNA"/>
</dbReference>
<feature type="compositionally biased region" description="Basic and acidic residues" evidence="2">
    <location>
        <begin position="526"/>
        <end position="537"/>
    </location>
</feature>
<dbReference type="HOGENOM" id="CLU_318941_0_0_1"/>
<dbReference type="OrthoDB" id="6424487at2759"/>
<feature type="coiled-coil region" evidence="1">
    <location>
        <begin position="8"/>
        <end position="39"/>
    </location>
</feature>
<reference evidence="3 4" key="1">
    <citation type="journal article" date="2008" name="Nature">
        <title>The genome of the model beetle and pest Tribolium castaneum.</title>
        <authorList>
            <consortium name="Tribolium Genome Sequencing Consortium"/>
            <person name="Richards S."/>
            <person name="Gibbs R.A."/>
            <person name="Weinstock G.M."/>
            <person name="Brown S.J."/>
            <person name="Denell R."/>
            <person name="Beeman R.W."/>
            <person name="Gibbs R."/>
            <person name="Beeman R.W."/>
            <person name="Brown S.J."/>
            <person name="Bucher G."/>
            <person name="Friedrich M."/>
            <person name="Grimmelikhuijzen C.J."/>
            <person name="Klingler M."/>
            <person name="Lorenzen M."/>
            <person name="Richards S."/>
            <person name="Roth S."/>
            <person name="Schroder R."/>
            <person name="Tautz D."/>
            <person name="Zdobnov E.M."/>
            <person name="Muzny D."/>
            <person name="Gibbs R.A."/>
            <person name="Weinstock G.M."/>
            <person name="Attaway T."/>
            <person name="Bell S."/>
            <person name="Buhay C.J."/>
            <person name="Chandrabose M.N."/>
            <person name="Chavez D."/>
            <person name="Clerk-Blankenburg K.P."/>
            <person name="Cree A."/>
            <person name="Dao M."/>
            <person name="Davis C."/>
            <person name="Chacko J."/>
            <person name="Dinh H."/>
            <person name="Dugan-Rocha S."/>
            <person name="Fowler G."/>
            <person name="Garner T.T."/>
            <person name="Garnes J."/>
            <person name="Gnirke A."/>
            <person name="Hawes A."/>
            <person name="Hernandez J."/>
            <person name="Hines S."/>
            <person name="Holder M."/>
            <person name="Hume J."/>
            <person name="Jhangiani S.N."/>
            <person name="Joshi V."/>
            <person name="Khan Z.M."/>
            <person name="Jackson L."/>
            <person name="Kovar C."/>
            <person name="Kowis A."/>
            <person name="Lee S."/>
            <person name="Lewis L.R."/>
            <person name="Margolis J."/>
            <person name="Morgan M."/>
            <person name="Nazareth L.V."/>
            <person name="Nguyen N."/>
            <person name="Okwuonu G."/>
            <person name="Parker D."/>
            <person name="Richards S."/>
            <person name="Ruiz S.J."/>
            <person name="Santibanez J."/>
            <person name="Savard J."/>
            <person name="Scherer S.E."/>
            <person name="Schneider B."/>
            <person name="Sodergren E."/>
            <person name="Tautz D."/>
            <person name="Vattahil S."/>
            <person name="Villasana D."/>
            <person name="White C.S."/>
            <person name="Wright R."/>
            <person name="Park Y."/>
            <person name="Beeman R.W."/>
            <person name="Lord J."/>
            <person name="Oppert B."/>
            <person name="Lorenzen M."/>
            <person name="Brown S."/>
            <person name="Wang L."/>
            <person name="Savard J."/>
            <person name="Tautz D."/>
            <person name="Richards S."/>
            <person name="Weinstock G."/>
            <person name="Gibbs R.A."/>
            <person name="Liu Y."/>
            <person name="Worley K."/>
            <person name="Weinstock G."/>
            <person name="Elsik C.G."/>
            <person name="Reese J.T."/>
            <person name="Elhaik E."/>
            <person name="Landan G."/>
            <person name="Graur D."/>
            <person name="Arensburger P."/>
            <person name="Atkinson P."/>
            <person name="Beeman R.W."/>
            <person name="Beidler J."/>
            <person name="Brown S.J."/>
            <person name="Demuth J.P."/>
            <person name="Drury D.W."/>
            <person name="Du Y.Z."/>
            <person name="Fujiwara H."/>
            <person name="Lorenzen M."/>
            <person name="Maselli V."/>
            <person name="Osanai M."/>
            <person name="Park Y."/>
            <person name="Robertson H.M."/>
            <person name="Tu Z."/>
            <person name="Wang J.J."/>
            <person name="Wang S."/>
            <person name="Richards S."/>
            <person name="Song H."/>
            <person name="Zhang L."/>
            <person name="Sodergren E."/>
            <person name="Werner D."/>
            <person name="Stanke M."/>
            <person name="Morgenstern B."/>
            <person name="Solovyev V."/>
            <person name="Kosarev P."/>
            <person name="Brown G."/>
            <person name="Chen H.C."/>
            <person name="Ermolaeva O."/>
            <person name="Hlavina W."/>
            <person name="Kapustin Y."/>
            <person name="Kiryutin B."/>
            <person name="Kitts P."/>
            <person name="Maglott D."/>
            <person name="Pruitt K."/>
            <person name="Sapojnikov V."/>
            <person name="Souvorov A."/>
            <person name="Mackey A.J."/>
            <person name="Waterhouse R.M."/>
            <person name="Wyder S."/>
            <person name="Zdobnov E.M."/>
            <person name="Zdobnov E.M."/>
            <person name="Wyder S."/>
            <person name="Kriventseva E.V."/>
            <person name="Kadowaki T."/>
            <person name="Bork P."/>
            <person name="Aranda M."/>
            <person name="Bao R."/>
            <person name="Beermann A."/>
            <person name="Berns N."/>
            <person name="Bolognesi R."/>
            <person name="Bonneton F."/>
            <person name="Bopp D."/>
            <person name="Brown S.J."/>
            <person name="Bucher G."/>
            <person name="Butts T."/>
            <person name="Chaumot A."/>
            <person name="Denell R.E."/>
            <person name="Ferrier D.E."/>
            <person name="Friedrich M."/>
            <person name="Gordon C.M."/>
            <person name="Jindra M."/>
            <person name="Klingler M."/>
            <person name="Lan Q."/>
            <person name="Lattorff H.M."/>
            <person name="Laudet V."/>
            <person name="von Levetsow C."/>
            <person name="Liu Z."/>
            <person name="Lutz R."/>
            <person name="Lynch J.A."/>
            <person name="da Fonseca R.N."/>
            <person name="Posnien N."/>
            <person name="Reuter R."/>
            <person name="Roth S."/>
            <person name="Savard J."/>
            <person name="Schinko J.B."/>
            <person name="Schmitt C."/>
            <person name="Schoppmeier M."/>
            <person name="Schroder R."/>
            <person name="Shippy T.D."/>
            <person name="Simonnet F."/>
            <person name="Marques-Souza H."/>
            <person name="Tautz D."/>
            <person name="Tomoyasu Y."/>
            <person name="Trauner J."/>
            <person name="Van der Zee M."/>
            <person name="Vervoort M."/>
            <person name="Wittkopp N."/>
            <person name="Wimmer E.A."/>
            <person name="Yang X."/>
            <person name="Jones A.K."/>
            <person name="Sattelle D.B."/>
            <person name="Ebert P.R."/>
            <person name="Nelson D."/>
            <person name="Scott J.G."/>
            <person name="Beeman R.W."/>
            <person name="Muthukrishnan S."/>
            <person name="Kramer K.J."/>
            <person name="Arakane Y."/>
            <person name="Beeman R.W."/>
            <person name="Zhu Q."/>
            <person name="Hogenkamp D."/>
            <person name="Dixit R."/>
            <person name="Oppert B."/>
            <person name="Jiang H."/>
            <person name="Zou Z."/>
            <person name="Marshall J."/>
            <person name="Elpidina E."/>
            <person name="Vinokurov K."/>
            <person name="Oppert C."/>
            <person name="Zou Z."/>
            <person name="Evans J."/>
            <person name="Lu Z."/>
            <person name="Zhao P."/>
            <person name="Sumathipala N."/>
            <person name="Altincicek B."/>
            <person name="Vilcinskas A."/>
            <person name="Williams M."/>
            <person name="Hultmark D."/>
            <person name="Hetru C."/>
            <person name="Jiang H."/>
            <person name="Grimmelikhuijzen C.J."/>
            <person name="Hauser F."/>
            <person name="Cazzamali G."/>
            <person name="Williamson M."/>
            <person name="Park Y."/>
            <person name="Li B."/>
            <person name="Tanaka Y."/>
            <person name="Predel R."/>
            <person name="Neupert S."/>
            <person name="Schachtner J."/>
            <person name="Verleyen P."/>
            <person name="Raible F."/>
            <person name="Bork P."/>
            <person name="Friedrich M."/>
            <person name="Walden K.K."/>
            <person name="Robertson H.M."/>
            <person name="Angeli S."/>
            <person name="Foret S."/>
            <person name="Bucher G."/>
            <person name="Schuetz S."/>
            <person name="Maleszka R."/>
            <person name="Wimmer E.A."/>
            <person name="Beeman R.W."/>
            <person name="Lorenzen M."/>
            <person name="Tomoyasu Y."/>
            <person name="Miller S.C."/>
            <person name="Grossmann D."/>
            <person name="Bucher G."/>
        </authorList>
    </citation>
    <scope>NUCLEOTIDE SEQUENCE [LARGE SCALE GENOMIC DNA]</scope>
    <source>
        <strain evidence="3 4">Georgia GA2</strain>
    </source>
</reference>
<proteinExistence type="predicted"/>